<keyword evidence="1" id="KW-0472">Membrane</keyword>
<gene>
    <name evidence="2" type="ORF">PAECIP111893_01462</name>
</gene>
<evidence type="ECO:0000256" key="1">
    <source>
        <dbReference type="SAM" id="Phobius"/>
    </source>
</evidence>
<evidence type="ECO:0000313" key="2">
    <source>
        <dbReference type="EMBL" id="CAH1200574.1"/>
    </source>
</evidence>
<sequence length="111" mass="12454">MKTKIGIIVTIVLIILNLTFILLVDIFTIKMLPGKAISGNGNPALLLWFIEIPAYILLLAGIFYFVHREKYFANRTIIFPICFFVIFVAAIILQFDYATNINGLIANSSTV</sequence>
<feature type="transmembrane region" description="Helical" evidence="1">
    <location>
        <begin position="77"/>
        <end position="95"/>
    </location>
</feature>
<accession>A0ABM9C346</accession>
<dbReference type="EMBL" id="CAKMMF010000006">
    <property type="protein sequence ID" value="CAH1200574.1"/>
    <property type="molecule type" value="Genomic_DNA"/>
</dbReference>
<proteinExistence type="predicted"/>
<feature type="transmembrane region" description="Helical" evidence="1">
    <location>
        <begin position="7"/>
        <end position="32"/>
    </location>
</feature>
<keyword evidence="1" id="KW-0812">Transmembrane</keyword>
<name>A0ABM9C346_9BACL</name>
<dbReference type="RefSeq" id="WP_236339809.1">
    <property type="nucleotide sequence ID" value="NZ_CAKMMF010000006.1"/>
</dbReference>
<organism evidence="2 3">
    <name type="scientific">Paenibacillus plantiphilus</name>
    <dbReference type="NCBI Taxonomy" id="2905650"/>
    <lineage>
        <taxon>Bacteria</taxon>
        <taxon>Bacillati</taxon>
        <taxon>Bacillota</taxon>
        <taxon>Bacilli</taxon>
        <taxon>Bacillales</taxon>
        <taxon>Paenibacillaceae</taxon>
        <taxon>Paenibacillus</taxon>
    </lineage>
</organism>
<evidence type="ECO:0000313" key="3">
    <source>
        <dbReference type="Proteomes" id="UP000838686"/>
    </source>
</evidence>
<keyword evidence="1" id="KW-1133">Transmembrane helix</keyword>
<evidence type="ECO:0008006" key="4">
    <source>
        <dbReference type="Google" id="ProtNLM"/>
    </source>
</evidence>
<feature type="transmembrane region" description="Helical" evidence="1">
    <location>
        <begin position="44"/>
        <end position="65"/>
    </location>
</feature>
<comment type="caution">
    <text evidence="2">The sequence shown here is derived from an EMBL/GenBank/DDBJ whole genome shotgun (WGS) entry which is preliminary data.</text>
</comment>
<protein>
    <recommendedName>
        <fullName evidence="4">DUF1648 domain-containing protein</fullName>
    </recommendedName>
</protein>
<dbReference type="Proteomes" id="UP000838686">
    <property type="component" value="Unassembled WGS sequence"/>
</dbReference>
<keyword evidence="3" id="KW-1185">Reference proteome</keyword>
<reference evidence="2" key="1">
    <citation type="submission" date="2022-01" db="EMBL/GenBank/DDBJ databases">
        <authorList>
            <person name="Criscuolo A."/>
        </authorList>
    </citation>
    <scope>NUCLEOTIDE SEQUENCE</scope>
    <source>
        <strain evidence="2">CIP111893</strain>
    </source>
</reference>